<keyword evidence="3" id="KW-1185">Reference proteome</keyword>
<organism evidence="2 3">
    <name type="scientific">Tanacetum coccineum</name>
    <dbReference type="NCBI Taxonomy" id="301880"/>
    <lineage>
        <taxon>Eukaryota</taxon>
        <taxon>Viridiplantae</taxon>
        <taxon>Streptophyta</taxon>
        <taxon>Embryophyta</taxon>
        <taxon>Tracheophyta</taxon>
        <taxon>Spermatophyta</taxon>
        <taxon>Magnoliopsida</taxon>
        <taxon>eudicotyledons</taxon>
        <taxon>Gunneridae</taxon>
        <taxon>Pentapetalae</taxon>
        <taxon>asterids</taxon>
        <taxon>campanulids</taxon>
        <taxon>Asterales</taxon>
        <taxon>Asteraceae</taxon>
        <taxon>Asteroideae</taxon>
        <taxon>Anthemideae</taxon>
        <taxon>Anthemidinae</taxon>
        <taxon>Tanacetum</taxon>
    </lineage>
</organism>
<dbReference type="EMBL" id="BQNB010014282">
    <property type="protein sequence ID" value="GJT26316.1"/>
    <property type="molecule type" value="Genomic_DNA"/>
</dbReference>
<reference evidence="2" key="2">
    <citation type="submission" date="2022-01" db="EMBL/GenBank/DDBJ databases">
        <authorList>
            <person name="Yamashiro T."/>
            <person name="Shiraishi A."/>
            <person name="Satake H."/>
            <person name="Nakayama K."/>
        </authorList>
    </citation>
    <scope>NUCLEOTIDE SEQUENCE</scope>
</reference>
<evidence type="ECO:0008006" key="4">
    <source>
        <dbReference type="Google" id="ProtNLM"/>
    </source>
</evidence>
<feature type="region of interest" description="Disordered" evidence="1">
    <location>
        <begin position="1"/>
        <end position="20"/>
    </location>
</feature>
<evidence type="ECO:0000256" key="1">
    <source>
        <dbReference type="SAM" id="MobiDB-lite"/>
    </source>
</evidence>
<evidence type="ECO:0000313" key="2">
    <source>
        <dbReference type="EMBL" id="GJT26316.1"/>
    </source>
</evidence>
<name>A0ABQ5CGW6_9ASTR</name>
<accession>A0ABQ5CGW6</accession>
<sequence>METTDKESSAAGTDNRPPMLEESDFESWKIRIESQGLPRHIFNTPNQTETTKEIWENVELLMQGSGLTEQQKKETLFDQYERFRANGNESIHDYFVLFHKLINDMKITKMEILVH</sequence>
<comment type="caution">
    <text evidence="2">The sequence shown here is derived from an EMBL/GenBank/DDBJ whole genome shotgun (WGS) entry which is preliminary data.</text>
</comment>
<gene>
    <name evidence="2" type="ORF">Tco_0906591</name>
</gene>
<protein>
    <recommendedName>
        <fullName evidence="4">Retrotransposon gag domain-containing protein</fullName>
    </recommendedName>
</protein>
<dbReference type="Proteomes" id="UP001151760">
    <property type="component" value="Unassembled WGS sequence"/>
</dbReference>
<evidence type="ECO:0000313" key="3">
    <source>
        <dbReference type="Proteomes" id="UP001151760"/>
    </source>
</evidence>
<reference evidence="2" key="1">
    <citation type="journal article" date="2022" name="Int. J. Mol. Sci.">
        <title>Draft Genome of Tanacetum Coccineum: Genomic Comparison of Closely Related Tanacetum-Family Plants.</title>
        <authorList>
            <person name="Yamashiro T."/>
            <person name="Shiraishi A."/>
            <person name="Nakayama K."/>
            <person name="Satake H."/>
        </authorList>
    </citation>
    <scope>NUCLEOTIDE SEQUENCE</scope>
</reference>
<proteinExistence type="predicted"/>